<evidence type="ECO:0000259" key="4">
    <source>
        <dbReference type="Pfam" id="PF13087"/>
    </source>
</evidence>
<dbReference type="InterPro" id="IPR045055">
    <property type="entry name" value="DNA2/NAM7-like"/>
</dbReference>
<protein>
    <recommendedName>
        <fullName evidence="7">RNA helicase</fullName>
    </recommendedName>
</protein>
<feature type="signal peptide" evidence="2">
    <location>
        <begin position="1"/>
        <end position="29"/>
    </location>
</feature>
<dbReference type="InterPro" id="IPR041679">
    <property type="entry name" value="DNA2/NAM7-like_C"/>
</dbReference>
<dbReference type="PANTHER" id="PTHR10887">
    <property type="entry name" value="DNA2/NAM7 HELICASE FAMILY"/>
    <property type="match status" value="1"/>
</dbReference>
<dbReference type="Gene3D" id="3.40.50.300">
    <property type="entry name" value="P-loop containing nucleotide triphosphate hydrolases"/>
    <property type="match status" value="2"/>
</dbReference>
<evidence type="ECO:0000313" key="5">
    <source>
        <dbReference type="EMBL" id="CAK0795439.1"/>
    </source>
</evidence>
<reference evidence="5" key="1">
    <citation type="submission" date="2023-10" db="EMBL/GenBank/DDBJ databases">
        <authorList>
            <person name="Chen Y."/>
            <person name="Shah S."/>
            <person name="Dougan E. K."/>
            <person name="Thang M."/>
            <person name="Chan C."/>
        </authorList>
    </citation>
    <scope>NUCLEOTIDE SEQUENCE [LARGE SCALE GENOMIC DNA]</scope>
</reference>
<dbReference type="Pfam" id="PF13087">
    <property type="entry name" value="AAA_12"/>
    <property type="match status" value="1"/>
</dbReference>
<dbReference type="Proteomes" id="UP001189429">
    <property type="component" value="Unassembled WGS sequence"/>
</dbReference>
<dbReference type="PANTHER" id="PTHR10887:SF495">
    <property type="entry name" value="HELICASE SENATAXIN ISOFORM X1-RELATED"/>
    <property type="match status" value="1"/>
</dbReference>
<evidence type="ECO:0000259" key="3">
    <source>
        <dbReference type="Pfam" id="PF13086"/>
    </source>
</evidence>
<dbReference type="InterPro" id="IPR047187">
    <property type="entry name" value="SF1_C_Upf1"/>
</dbReference>
<evidence type="ECO:0008006" key="7">
    <source>
        <dbReference type="Google" id="ProtNLM"/>
    </source>
</evidence>
<keyword evidence="2" id="KW-0732">Signal</keyword>
<sequence>MVQGPPGTGKTTFLVRLVVALLNLETDRSREPSWEQARSKRTPAGQQKEQEPGRILVCAPSNFAADEIVSRLARSTNIPPRFITRVYARAIEMAHGSRYKGGALVPLGKHSDMRFDIRSELEEFGLHHKTKHSADVRPLEGRLPPDSIDPVAQKQYDEAHERGEVEVLRRSRVVVTTCTSAFLHTALTKGKVTKMTRTVPFATVIVDEAAQASEPDVVLPSLLAEDRVVVVGDHKQLGPVIPEKNMCKAYVNALEMPFIERILKGGAERARANTSLNRQYRMAPTIRSFPSKQFYSGILQDELPREPPSLPRGVWPKEKENVVFIDCQTPHTFGLVVEDGRRSSMSPTLVEGNTSIKNDGEVLILVEVVWRLLNHNKTDPSHIGIITPYRAQQQQIREKLLERIGYRAKSIAVGTVHALQGSERDFIILSFVRSTSEELVSQAALPSASDTVVSVEEKNVALRQICESNLGIVSNPKLLNVSLTRARHGLACIGNKAVLSMGSTDFFDLIEDLSERKCVLSQKQFMNRPRP</sequence>
<feature type="domain" description="DNA2/NAM7 helicase helicase" evidence="3">
    <location>
        <begin position="1"/>
        <end position="90"/>
    </location>
</feature>
<feature type="domain" description="DNA2/NAM7 helicase-like C-terminal" evidence="4">
    <location>
        <begin position="260"/>
        <end position="496"/>
    </location>
</feature>
<comment type="caution">
    <text evidence="5">The sequence shown here is derived from an EMBL/GenBank/DDBJ whole genome shotgun (WGS) entry which is preliminary data.</text>
</comment>
<dbReference type="EMBL" id="CAUYUJ010001337">
    <property type="protein sequence ID" value="CAK0795439.1"/>
    <property type="molecule type" value="Genomic_DNA"/>
</dbReference>
<dbReference type="SUPFAM" id="SSF52540">
    <property type="entry name" value="P-loop containing nucleoside triphosphate hydrolases"/>
    <property type="match status" value="1"/>
</dbReference>
<feature type="region of interest" description="Disordered" evidence="1">
    <location>
        <begin position="30"/>
        <end position="52"/>
    </location>
</feature>
<organism evidence="5 6">
    <name type="scientific">Prorocentrum cordatum</name>
    <dbReference type="NCBI Taxonomy" id="2364126"/>
    <lineage>
        <taxon>Eukaryota</taxon>
        <taxon>Sar</taxon>
        <taxon>Alveolata</taxon>
        <taxon>Dinophyceae</taxon>
        <taxon>Prorocentrales</taxon>
        <taxon>Prorocentraceae</taxon>
        <taxon>Prorocentrum</taxon>
    </lineage>
</organism>
<evidence type="ECO:0000256" key="2">
    <source>
        <dbReference type="SAM" id="SignalP"/>
    </source>
</evidence>
<evidence type="ECO:0000313" key="6">
    <source>
        <dbReference type="Proteomes" id="UP001189429"/>
    </source>
</evidence>
<feature type="chain" id="PRO_5045587895" description="RNA helicase" evidence="2">
    <location>
        <begin position="30"/>
        <end position="531"/>
    </location>
</feature>
<evidence type="ECO:0000256" key="1">
    <source>
        <dbReference type="SAM" id="MobiDB-lite"/>
    </source>
</evidence>
<dbReference type="Pfam" id="PF13086">
    <property type="entry name" value="AAA_11"/>
    <property type="match status" value="2"/>
</dbReference>
<dbReference type="InterPro" id="IPR041677">
    <property type="entry name" value="DNA2/NAM7_AAA_11"/>
</dbReference>
<name>A0ABN9PR58_9DINO</name>
<gene>
    <name evidence="5" type="ORF">PCOR1329_LOCUS5118</name>
</gene>
<accession>A0ABN9PR58</accession>
<keyword evidence="6" id="KW-1185">Reference proteome</keyword>
<dbReference type="CDD" id="cd18808">
    <property type="entry name" value="SF1_C_Upf1"/>
    <property type="match status" value="1"/>
</dbReference>
<proteinExistence type="predicted"/>
<dbReference type="InterPro" id="IPR027417">
    <property type="entry name" value="P-loop_NTPase"/>
</dbReference>
<feature type="domain" description="DNA2/NAM7 helicase helicase" evidence="3">
    <location>
        <begin position="153"/>
        <end position="241"/>
    </location>
</feature>